<dbReference type="EMBL" id="BTSY01000004">
    <property type="protein sequence ID" value="GMT23125.1"/>
    <property type="molecule type" value="Genomic_DNA"/>
</dbReference>
<organism evidence="1 2">
    <name type="scientific">Pristionchus fissidentatus</name>
    <dbReference type="NCBI Taxonomy" id="1538716"/>
    <lineage>
        <taxon>Eukaryota</taxon>
        <taxon>Metazoa</taxon>
        <taxon>Ecdysozoa</taxon>
        <taxon>Nematoda</taxon>
        <taxon>Chromadorea</taxon>
        <taxon>Rhabditida</taxon>
        <taxon>Rhabditina</taxon>
        <taxon>Diplogasteromorpha</taxon>
        <taxon>Diplogasteroidea</taxon>
        <taxon>Neodiplogasteridae</taxon>
        <taxon>Pristionchus</taxon>
    </lineage>
</organism>
<name>A0AAV5VXA8_9BILA</name>
<proteinExistence type="predicted"/>
<accession>A0AAV5VXA8</accession>
<dbReference type="Proteomes" id="UP001432322">
    <property type="component" value="Unassembled WGS sequence"/>
</dbReference>
<feature type="non-terminal residue" evidence="1">
    <location>
        <position position="81"/>
    </location>
</feature>
<evidence type="ECO:0008006" key="3">
    <source>
        <dbReference type="Google" id="ProtNLM"/>
    </source>
</evidence>
<sequence length="81" mass="9062">PWSLSSTTNLTTRRSWRIGDVISSDACNGGKSRRTRFIVVRADATTRAKAGAYSHSPLLLQRGRHEESFGDLSRECDLRLI</sequence>
<keyword evidence="2" id="KW-1185">Reference proteome</keyword>
<evidence type="ECO:0000313" key="1">
    <source>
        <dbReference type="EMBL" id="GMT23125.1"/>
    </source>
</evidence>
<gene>
    <name evidence="1" type="ORF">PFISCL1PPCAC_14422</name>
</gene>
<protein>
    <recommendedName>
        <fullName evidence="3">Ribosomal protein</fullName>
    </recommendedName>
</protein>
<dbReference type="AlphaFoldDB" id="A0AAV5VXA8"/>
<comment type="caution">
    <text evidence="1">The sequence shown here is derived from an EMBL/GenBank/DDBJ whole genome shotgun (WGS) entry which is preliminary data.</text>
</comment>
<evidence type="ECO:0000313" key="2">
    <source>
        <dbReference type="Proteomes" id="UP001432322"/>
    </source>
</evidence>
<feature type="non-terminal residue" evidence="1">
    <location>
        <position position="1"/>
    </location>
</feature>
<reference evidence="1" key="1">
    <citation type="submission" date="2023-10" db="EMBL/GenBank/DDBJ databases">
        <title>Genome assembly of Pristionchus species.</title>
        <authorList>
            <person name="Yoshida K."/>
            <person name="Sommer R.J."/>
        </authorList>
    </citation>
    <scope>NUCLEOTIDE SEQUENCE</scope>
    <source>
        <strain evidence="1">RS5133</strain>
    </source>
</reference>